<dbReference type="Proteomes" id="UP001592528">
    <property type="component" value="Unassembled WGS sequence"/>
</dbReference>
<sequence length="29" mass="3238">MRAVRQPVGTYSRRHIDLQRIASALCPAA</sequence>
<proteinExistence type="predicted"/>
<dbReference type="EMBL" id="JBHEZZ010000008">
    <property type="protein sequence ID" value="MFC1402908.1"/>
    <property type="molecule type" value="Genomic_DNA"/>
</dbReference>
<name>A0ABV6UN72_9ACTN</name>
<dbReference type="NCBIfam" id="NF042934">
    <property type="entry name" value="cis_reg_atten"/>
    <property type="match status" value="1"/>
</dbReference>
<protein>
    <submittedName>
        <fullName evidence="1">Leader peptide</fullName>
    </submittedName>
</protein>
<reference evidence="1 2" key="1">
    <citation type="submission" date="2024-09" db="EMBL/GenBank/DDBJ databases">
        <authorList>
            <person name="Lee S.D."/>
        </authorList>
    </citation>
    <scope>NUCLEOTIDE SEQUENCE [LARGE SCALE GENOMIC DNA]</scope>
    <source>
        <strain evidence="1 2">N1-5</strain>
    </source>
</reference>
<gene>
    <name evidence="1" type="ORF">ACEZDJ_16590</name>
</gene>
<dbReference type="RefSeq" id="WP_380522756.1">
    <property type="nucleotide sequence ID" value="NZ_JBHEZZ010000008.1"/>
</dbReference>
<comment type="caution">
    <text evidence="1">The sequence shown here is derived from an EMBL/GenBank/DDBJ whole genome shotgun (WGS) entry which is preliminary data.</text>
</comment>
<dbReference type="InterPro" id="IPR049979">
    <property type="entry name" value="Cys_resp_CS_actino"/>
</dbReference>
<evidence type="ECO:0000313" key="1">
    <source>
        <dbReference type="EMBL" id="MFC1402908.1"/>
    </source>
</evidence>
<organism evidence="1 2">
    <name type="scientific">Streptacidiphilus cavernicola</name>
    <dbReference type="NCBI Taxonomy" id="3342716"/>
    <lineage>
        <taxon>Bacteria</taxon>
        <taxon>Bacillati</taxon>
        <taxon>Actinomycetota</taxon>
        <taxon>Actinomycetes</taxon>
        <taxon>Kitasatosporales</taxon>
        <taxon>Streptomycetaceae</taxon>
        <taxon>Streptacidiphilus</taxon>
    </lineage>
</organism>
<evidence type="ECO:0000313" key="2">
    <source>
        <dbReference type="Proteomes" id="UP001592528"/>
    </source>
</evidence>
<keyword evidence="2" id="KW-1185">Reference proteome</keyword>
<accession>A0ABV6UN72</accession>